<feature type="compositionally biased region" description="Polar residues" evidence="1">
    <location>
        <begin position="1"/>
        <end position="12"/>
    </location>
</feature>
<reference evidence="2 3" key="1">
    <citation type="submission" date="2020-08" db="EMBL/GenBank/DDBJ databases">
        <title>Genomic Encyclopedia of Type Strains, Phase III (KMG-III): the genomes of soil and plant-associated and newly described type strains.</title>
        <authorList>
            <person name="Whitman W."/>
        </authorList>
    </citation>
    <scope>NUCLEOTIDE SEQUENCE [LARGE SCALE GENOMIC DNA]</scope>
    <source>
        <strain evidence="2 3">CECT 3266</strain>
    </source>
</reference>
<evidence type="ECO:0008006" key="4">
    <source>
        <dbReference type="Google" id="ProtNLM"/>
    </source>
</evidence>
<sequence>MTDSAQHPNASSPADIWGDWPPTAPPVDEYWICEFCDAENPSCHPLVCGFCHIRRDA</sequence>
<keyword evidence="3" id="KW-1185">Reference proteome</keyword>
<proteinExistence type="predicted"/>
<protein>
    <recommendedName>
        <fullName evidence="4">RanBP2-type domain-containing protein</fullName>
    </recommendedName>
</protein>
<dbReference type="AlphaFoldDB" id="A0A7W7PKR5"/>
<accession>A0A7W7PKR5</accession>
<dbReference type="RefSeq" id="WP_184349346.1">
    <property type="nucleotide sequence ID" value="NZ_JACHJH010000003.1"/>
</dbReference>
<evidence type="ECO:0000313" key="3">
    <source>
        <dbReference type="Proteomes" id="UP000556084"/>
    </source>
</evidence>
<organism evidence="2 3">
    <name type="scientific">Streptomyces olivoverticillatus</name>
    <dbReference type="NCBI Taxonomy" id="66427"/>
    <lineage>
        <taxon>Bacteria</taxon>
        <taxon>Bacillati</taxon>
        <taxon>Actinomycetota</taxon>
        <taxon>Actinomycetes</taxon>
        <taxon>Kitasatosporales</taxon>
        <taxon>Streptomycetaceae</taxon>
        <taxon>Streptomyces</taxon>
    </lineage>
</organism>
<dbReference type="EMBL" id="JACHJH010000003">
    <property type="protein sequence ID" value="MBB4893507.1"/>
    <property type="molecule type" value="Genomic_DNA"/>
</dbReference>
<evidence type="ECO:0000256" key="1">
    <source>
        <dbReference type="SAM" id="MobiDB-lite"/>
    </source>
</evidence>
<evidence type="ECO:0000313" key="2">
    <source>
        <dbReference type="EMBL" id="MBB4893507.1"/>
    </source>
</evidence>
<name>A0A7W7PKR5_9ACTN</name>
<comment type="caution">
    <text evidence="2">The sequence shown here is derived from an EMBL/GenBank/DDBJ whole genome shotgun (WGS) entry which is preliminary data.</text>
</comment>
<gene>
    <name evidence="2" type="ORF">FHS39_002538</name>
</gene>
<dbReference type="Proteomes" id="UP000556084">
    <property type="component" value="Unassembled WGS sequence"/>
</dbReference>
<feature type="region of interest" description="Disordered" evidence="1">
    <location>
        <begin position="1"/>
        <end position="21"/>
    </location>
</feature>